<evidence type="ECO:0000256" key="1">
    <source>
        <dbReference type="SAM" id="Phobius"/>
    </source>
</evidence>
<dbReference type="AlphaFoldDB" id="A0A0S4M2Q0"/>
<name>A0A0S4M2Q0_9BURK</name>
<keyword evidence="3" id="KW-1185">Reference proteome</keyword>
<dbReference type="STRING" id="1561003.Ark11_0712"/>
<gene>
    <name evidence="2" type="ORF">Ark11_0712</name>
</gene>
<sequence>MQGGGIGSSASTGGGFCFCTVCYDDRVQKALRDVDVLCEKSTSIFSDALDGVDGDVYTSMVGLSDDKILGNVGSTLSRKIAITFLVLTLIILMACIAFVILAQKGIVHIPGLSTGELVGIVLGATFIAYIFPCLGYMMRSRISGDDEDKYGAIRVIDRSKLRKLACDQNKRWDRMRWVLSKIQSNRMDAKRSVIGSAFKDVDVFLKLQKDVDEAKSKYKDLSSDHI</sequence>
<reference evidence="3" key="1">
    <citation type="submission" date="2015-11" db="EMBL/GenBank/DDBJ databases">
        <authorList>
            <person name="Seth-Smith H.M.B."/>
        </authorList>
    </citation>
    <scope>NUCLEOTIDE SEQUENCE [LARGE SCALE GENOMIC DNA]</scope>
    <source>
        <strain evidence="3">2013Ark11</strain>
    </source>
</reference>
<dbReference type="EMBL" id="LN906597">
    <property type="protein sequence ID" value="CUT17547.1"/>
    <property type="molecule type" value="Genomic_DNA"/>
</dbReference>
<dbReference type="Proteomes" id="UP000198651">
    <property type="component" value="Chromosome I"/>
</dbReference>
<protein>
    <submittedName>
        <fullName evidence="2">Putative membrane protein</fullName>
    </submittedName>
</protein>
<keyword evidence="1" id="KW-1133">Transmembrane helix</keyword>
<keyword evidence="1" id="KW-0472">Membrane</keyword>
<keyword evidence="1" id="KW-0812">Transmembrane</keyword>
<evidence type="ECO:0000313" key="2">
    <source>
        <dbReference type="EMBL" id="CUT17547.1"/>
    </source>
</evidence>
<organism evidence="2 3">
    <name type="scientific">Candidatus Ichthyocystis hellenicum</name>
    <dbReference type="NCBI Taxonomy" id="1561003"/>
    <lineage>
        <taxon>Bacteria</taxon>
        <taxon>Pseudomonadati</taxon>
        <taxon>Pseudomonadota</taxon>
        <taxon>Betaproteobacteria</taxon>
        <taxon>Burkholderiales</taxon>
        <taxon>Candidatus Ichthyocystis</taxon>
    </lineage>
</organism>
<feature type="transmembrane region" description="Helical" evidence="1">
    <location>
        <begin position="80"/>
        <end position="102"/>
    </location>
</feature>
<proteinExistence type="predicted"/>
<dbReference type="RefSeq" id="WP_092490472.1">
    <property type="nucleotide sequence ID" value="NZ_LN906597.1"/>
</dbReference>
<accession>A0A0S4M2Q0</accession>
<feature type="transmembrane region" description="Helical" evidence="1">
    <location>
        <begin position="117"/>
        <end position="137"/>
    </location>
</feature>
<evidence type="ECO:0000313" key="3">
    <source>
        <dbReference type="Proteomes" id="UP000198651"/>
    </source>
</evidence>